<accession>A0ACB9E2Y2</accession>
<reference evidence="1 2" key="2">
    <citation type="journal article" date="2022" name="Mol. Ecol. Resour.">
        <title>The genomes of chicory, endive, great burdock and yacon provide insights into Asteraceae paleo-polyploidization history and plant inulin production.</title>
        <authorList>
            <person name="Fan W."/>
            <person name="Wang S."/>
            <person name="Wang H."/>
            <person name="Wang A."/>
            <person name="Jiang F."/>
            <person name="Liu H."/>
            <person name="Zhao H."/>
            <person name="Xu D."/>
            <person name="Zhang Y."/>
        </authorList>
    </citation>
    <scope>NUCLEOTIDE SEQUENCE [LARGE SCALE GENOMIC DNA]</scope>
    <source>
        <strain evidence="2">cv. Punajuju</strain>
        <tissue evidence="1">Leaves</tissue>
    </source>
</reference>
<keyword evidence="2" id="KW-1185">Reference proteome</keyword>
<evidence type="ECO:0000313" key="1">
    <source>
        <dbReference type="EMBL" id="KAI3752832.1"/>
    </source>
</evidence>
<dbReference type="EMBL" id="CM042012">
    <property type="protein sequence ID" value="KAI3752832.1"/>
    <property type="molecule type" value="Genomic_DNA"/>
</dbReference>
<proteinExistence type="predicted"/>
<organism evidence="1 2">
    <name type="scientific">Cichorium intybus</name>
    <name type="common">Chicory</name>
    <dbReference type="NCBI Taxonomy" id="13427"/>
    <lineage>
        <taxon>Eukaryota</taxon>
        <taxon>Viridiplantae</taxon>
        <taxon>Streptophyta</taxon>
        <taxon>Embryophyta</taxon>
        <taxon>Tracheophyta</taxon>
        <taxon>Spermatophyta</taxon>
        <taxon>Magnoliopsida</taxon>
        <taxon>eudicotyledons</taxon>
        <taxon>Gunneridae</taxon>
        <taxon>Pentapetalae</taxon>
        <taxon>asterids</taxon>
        <taxon>campanulids</taxon>
        <taxon>Asterales</taxon>
        <taxon>Asteraceae</taxon>
        <taxon>Cichorioideae</taxon>
        <taxon>Cichorieae</taxon>
        <taxon>Cichoriinae</taxon>
        <taxon>Cichorium</taxon>
    </lineage>
</organism>
<dbReference type="Proteomes" id="UP001055811">
    <property type="component" value="Linkage Group LG04"/>
</dbReference>
<sequence>MDSLLLIYQRARCFTFILSDFHFSATGGLQFRYKNLWVNVPFVPGVFVFKIRDLLQNMEVLLKMGKYTGITSELALPTDNKKDYIPVSKRAPVTAQVIIGTPGTINKWIKAKKLGTSQMKILVFDEADHMLGESGFREDSVRALREIVKESPDCQQFKVKVPDELSKIIVIKNKIMEIAEKLGQTIKFVRIRRSAEILHEALVKYGYEVTTIQGTLTLEHMDKIVKEFKDGLTQVLISTDLLARGFDQSKVNLVVNYDLPVNHECDTKPDNEVRRNRDQAKKLLEVLIKVIFAGYSSESLFLQN</sequence>
<evidence type="ECO:0000313" key="2">
    <source>
        <dbReference type="Proteomes" id="UP001055811"/>
    </source>
</evidence>
<protein>
    <submittedName>
        <fullName evidence="1">Uncharacterized protein</fullName>
    </submittedName>
</protein>
<reference evidence="2" key="1">
    <citation type="journal article" date="2022" name="Mol. Ecol. Resour.">
        <title>The genomes of chicory, endive, great burdock and yacon provide insights into Asteraceae palaeo-polyploidization history and plant inulin production.</title>
        <authorList>
            <person name="Fan W."/>
            <person name="Wang S."/>
            <person name="Wang H."/>
            <person name="Wang A."/>
            <person name="Jiang F."/>
            <person name="Liu H."/>
            <person name="Zhao H."/>
            <person name="Xu D."/>
            <person name="Zhang Y."/>
        </authorList>
    </citation>
    <scope>NUCLEOTIDE SEQUENCE [LARGE SCALE GENOMIC DNA]</scope>
    <source>
        <strain evidence="2">cv. Punajuju</strain>
    </source>
</reference>
<gene>
    <name evidence="1" type="ORF">L2E82_24870</name>
</gene>
<comment type="caution">
    <text evidence="1">The sequence shown here is derived from an EMBL/GenBank/DDBJ whole genome shotgun (WGS) entry which is preliminary data.</text>
</comment>
<name>A0ACB9E2Y2_CICIN</name>